<evidence type="ECO:0000256" key="2">
    <source>
        <dbReference type="ARBA" id="ARBA00001911"/>
    </source>
</evidence>
<evidence type="ECO:0000256" key="5">
    <source>
        <dbReference type="ARBA" id="ARBA00013189"/>
    </source>
</evidence>
<dbReference type="SUPFAM" id="SSF51735">
    <property type="entry name" value="NAD(P)-binding Rossmann-fold domains"/>
    <property type="match status" value="1"/>
</dbReference>
<dbReference type="CDD" id="cd05247">
    <property type="entry name" value="UDP_G4E_1_SDR_e"/>
    <property type="match status" value="1"/>
</dbReference>
<dbReference type="Gene3D" id="3.90.25.10">
    <property type="entry name" value="UDP-galactose 4-epimerase, domain 1"/>
    <property type="match status" value="1"/>
</dbReference>
<dbReference type="NCBIfam" id="TIGR01179">
    <property type="entry name" value="galE"/>
    <property type="match status" value="1"/>
</dbReference>
<evidence type="ECO:0000313" key="13">
    <source>
        <dbReference type="Proteomes" id="UP001216390"/>
    </source>
</evidence>
<reference evidence="12" key="1">
    <citation type="submission" date="2023-01" db="EMBL/GenBank/DDBJ databases">
        <title>The diversity of Class Acidimicrobiia in South China Sea sediment environments and the proposal of Iamia marina sp. nov., a novel species of the genus Iamia.</title>
        <authorList>
            <person name="He Y."/>
            <person name="Tian X."/>
        </authorList>
    </citation>
    <scope>NUCLEOTIDE SEQUENCE</scope>
    <source>
        <strain evidence="12">DSM 19957</strain>
    </source>
</reference>
<comment type="pathway">
    <text evidence="3 10">Carbohydrate metabolism; galactose metabolism.</text>
</comment>
<comment type="similarity">
    <text evidence="4 10">Belongs to the NAD(P)-dependent epimerase/dehydratase family.</text>
</comment>
<evidence type="ECO:0000256" key="1">
    <source>
        <dbReference type="ARBA" id="ARBA00000083"/>
    </source>
</evidence>
<keyword evidence="8 10" id="KW-0413">Isomerase</keyword>
<gene>
    <name evidence="12" type="primary">galE</name>
    <name evidence="12" type="ORF">PO878_11510</name>
</gene>
<dbReference type="Gene3D" id="3.40.50.720">
    <property type="entry name" value="NAD(P)-binding Rossmann-like Domain"/>
    <property type="match status" value="1"/>
</dbReference>
<dbReference type="EC" id="5.1.3.2" evidence="5 10"/>
<organism evidence="12 13">
    <name type="scientific">Iamia majanohamensis</name>
    <dbReference type="NCBI Taxonomy" id="467976"/>
    <lineage>
        <taxon>Bacteria</taxon>
        <taxon>Bacillati</taxon>
        <taxon>Actinomycetota</taxon>
        <taxon>Acidimicrobiia</taxon>
        <taxon>Acidimicrobiales</taxon>
        <taxon>Iamiaceae</taxon>
        <taxon>Iamia</taxon>
    </lineage>
</organism>
<keyword evidence="7 10" id="KW-0520">NAD</keyword>
<dbReference type="GO" id="GO:0033499">
    <property type="term" value="P:galactose catabolic process via UDP-galactose, Leloir pathway"/>
    <property type="evidence" value="ECO:0007669"/>
    <property type="project" value="TreeGrafter"/>
</dbReference>
<dbReference type="RefSeq" id="WP_272734649.1">
    <property type="nucleotide sequence ID" value="NZ_CP116942.1"/>
</dbReference>
<protein>
    <recommendedName>
        <fullName evidence="6 10">UDP-glucose 4-epimerase</fullName>
        <ecNumber evidence="5 10">5.1.3.2</ecNumber>
    </recommendedName>
</protein>
<feature type="domain" description="NAD-dependent epimerase/dehydratase" evidence="11">
    <location>
        <begin position="3"/>
        <end position="251"/>
    </location>
</feature>
<evidence type="ECO:0000256" key="3">
    <source>
        <dbReference type="ARBA" id="ARBA00004947"/>
    </source>
</evidence>
<evidence type="ECO:0000313" key="12">
    <source>
        <dbReference type="EMBL" id="WCO65124.1"/>
    </source>
</evidence>
<dbReference type="PANTHER" id="PTHR43725">
    <property type="entry name" value="UDP-GLUCOSE 4-EPIMERASE"/>
    <property type="match status" value="1"/>
</dbReference>
<evidence type="ECO:0000259" key="11">
    <source>
        <dbReference type="Pfam" id="PF01370"/>
    </source>
</evidence>
<dbReference type="InterPro" id="IPR001509">
    <property type="entry name" value="Epimerase_deHydtase"/>
</dbReference>
<evidence type="ECO:0000256" key="10">
    <source>
        <dbReference type="RuleBase" id="RU366046"/>
    </source>
</evidence>
<keyword evidence="9 10" id="KW-0119">Carbohydrate metabolism</keyword>
<accession>A0AAF0BU52</accession>
<comment type="cofactor">
    <cofactor evidence="2 10">
        <name>NAD(+)</name>
        <dbReference type="ChEBI" id="CHEBI:57540"/>
    </cofactor>
</comment>
<evidence type="ECO:0000256" key="6">
    <source>
        <dbReference type="ARBA" id="ARBA00018569"/>
    </source>
</evidence>
<evidence type="ECO:0000256" key="9">
    <source>
        <dbReference type="ARBA" id="ARBA00023277"/>
    </source>
</evidence>
<dbReference type="Pfam" id="PF01370">
    <property type="entry name" value="Epimerase"/>
    <property type="match status" value="1"/>
</dbReference>
<dbReference type="EMBL" id="CP116942">
    <property type="protein sequence ID" value="WCO65124.1"/>
    <property type="molecule type" value="Genomic_DNA"/>
</dbReference>
<comment type="catalytic activity">
    <reaction evidence="1 10">
        <text>UDP-alpha-D-glucose = UDP-alpha-D-galactose</text>
        <dbReference type="Rhea" id="RHEA:22168"/>
        <dbReference type="ChEBI" id="CHEBI:58885"/>
        <dbReference type="ChEBI" id="CHEBI:66914"/>
        <dbReference type="EC" id="5.1.3.2"/>
    </reaction>
</comment>
<dbReference type="AlphaFoldDB" id="A0AAF0BU52"/>
<evidence type="ECO:0000256" key="8">
    <source>
        <dbReference type="ARBA" id="ARBA00023235"/>
    </source>
</evidence>
<keyword evidence="13" id="KW-1185">Reference proteome</keyword>
<dbReference type="KEGG" id="ima:PO878_11510"/>
<dbReference type="PANTHER" id="PTHR43725:SF53">
    <property type="entry name" value="UDP-ARABINOSE 4-EPIMERASE 1"/>
    <property type="match status" value="1"/>
</dbReference>
<comment type="subunit">
    <text evidence="10">Homodimer.</text>
</comment>
<dbReference type="InterPro" id="IPR005886">
    <property type="entry name" value="UDP_G4E"/>
</dbReference>
<name>A0AAF0BU52_9ACTN</name>
<proteinExistence type="inferred from homology"/>
<evidence type="ECO:0000256" key="7">
    <source>
        <dbReference type="ARBA" id="ARBA00023027"/>
    </source>
</evidence>
<sequence length="329" mass="34983">MAVLVTGGAGYIGAHTAQLLRQRGRDVVVYDSLELGRREATLGAPLVVGDIADADLVKATVAEHGIDAVVHFAAYKAAGESVERPGKYFATNVGKANALFDAVQEAGVRHLVFSSTCAVYGTPQSLPVDEAHPFGPESPYGESKRMAETMLGWYDRAHGLRSVSLRYFNAAGASASGLIGEDWTVTLNLVPLVMKAALGRIPELTVFGTDYPTRDGTGVRDYVHVDDLADAHVRALEYLEDGGETTAINLGTGVGSTVREVVDAARAASGVDIPTVDAPRRPGDPAAVYGDNRRAQELLGWRADRNLDTIVASAWQWHSTHPDGYDTPG</sequence>
<dbReference type="GO" id="GO:0003978">
    <property type="term" value="F:UDP-glucose 4-epimerase activity"/>
    <property type="evidence" value="ECO:0007669"/>
    <property type="project" value="UniProtKB-UniRule"/>
</dbReference>
<dbReference type="Proteomes" id="UP001216390">
    <property type="component" value="Chromosome"/>
</dbReference>
<dbReference type="InterPro" id="IPR036291">
    <property type="entry name" value="NAD(P)-bd_dom_sf"/>
</dbReference>
<evidence type="ECO:0000256" key="4">
    <source>
        <dbReference type="ARBA" id="ARBA00007637"/>
    </source>
</evidence>